<keyword evidence="8" id="KW-0732">Signal</keyword>
<dbReference type="SUPFAM" id="SSF55486">
    <property type="entry name" value="Metalloproteases ('zincins'), catalytic domain"/>
    <property type="match status" value="1"/>
</dbReference>
<dbReference type="EC" id="3.4.24.77" evidence="3"/>
<evidence type="ECO:0000256" key="4">
    <source>
        <dbReference type="ARBA" id="ARBA00019129"/>
    </source>
</evidence>
<protein>
    <recommendedName>
        <fullName evidence="4">Extracellular small neutral protease</fullName>
        <ecNumber evidence="3">3.4.24.77</ecNumber>
    </recommendedName>
    <alternativeName>
        <fullName evidence="7">Snapalysin</fullName>
    </alternativeName>
</protein>
<evidence type="ECO:0000256" key="8">
    <source>
        <dbReference type="SAM" id="SignalP"/>
    </source>
</evidence>
<keyword evidence="5" id="KW-0479">Metal-binding</keyword>
<proteinExistence type="inferred from homology"/>
<dbReference type="Pfam" id="PF02031">
    <property type="entry name" value="Peptidase_M7"/>
    <property type="match status" value="1"/>
</dbReference>
<keyword evidence="6" id="KW-0645">Protease</keyword>
<reference evidence="9" key="1">
    <citation type="submission" date="2023-02" db="EMBL/GenBank/DDBJ databases">
        <title>Actinokineospora globicatena NBRC 15670.</title>
        <authorList>
            <person name="Ichikawa N."/>
            <person name="Sato H."/>
            <person name="Tonouchi N."/>
        </authorList>
    </citation>
    <scope>NUCLEOTIDE SEQUENCE</scope>
    <source>
        <strain evidence="9">NBRC 15670</strain>
    </source>
</reference>
<evidence type="ECO:0000256" key="7">
    <source>
        <dbReference type="ARBA" id="ARBA00029927"/>
    </source>
</evidence>
<dbReference type="GO" id="GO:0006508">
    <property type="term" value="P:proteolysis"/>
    <property type="evidence" value="ECO:0007669"/>
    <property type="project" value="InterPro"/>
</dbReference>
<evidence type="ECO:0000256" key="5">
    <source>
        <dbReference type="ARBA" id="ARBA00022723"/>
    </source>
</evidence>
<evidence type="ECO:0000256" key="2">
    <source>
        <dbReference type="ARBA" id="ARBA00006571"/>
    </source>
</evidence>
<evidence type="ECO:0000256" key="3">
    <source>
        <dbReference type="ARBA" id="ARBA00012325"/>
    </source>
</evidence>
<dbReference type="EMBL" id="BSSD01000004">
    <property type="protein sequence ID" value="GLW92413.1"/>
    <property type="molecule type" value="Genomic_DNA"/>
</dbReference>
<feature type="signal peptide" evidence="8">
    <location>
        <begin position="1"/>
        <end position="27"/>
    </location>
</feature>
<evidence type="ECO:0000256" key="1">
    <source>
        <dbReference type="ARBA" id="ARBA00000612"/>
    </source>
</evidence>
<organism evidence="9 10">
    <name type="scientific">Actinokineospora globicatena</name>
    <dbReference type="NCBI Taxonomy" id="103729"/>
    <lineage>
        <taxon>Bacteria</taxon>
        <taxon>Bacillati</taxon>
        <taxon>Actinomycetota</taxon>
        <taxon>Actinomycetes</taxon>
        <taxon>Pseudonocardiales</taxon>
        <taxon>Pseudonocardiaceae</taxon>
        <taxon>Actinokineospora</taxon>
    </lineage>
</organism>
<name>A0A9W6QPS9_9PSEU</name>
<comment type="catalytic activity">
    <reaction evidence="1">
        <text>Hydrolyzes proteins with a preference for Tyr or Phe in the P1' position. Has no action on amino-acid p-nitroanilides.</text>
        <dbReference type="EC" id="3.4.24.77"/>
    </reaction>
</comment>
<comment type="caution">
    <text evidence="9">The sequence shown here is derived from an EMBL/GenBank/DDBJ whole genome shotgun (WGS) entry which is preliminary data.</text>
</comment>
<dbReference type="GO" id="GO:0004222">
    <property type="term" value="F:metalloendopeptidase activity"/>
    <property type="evidence" value="ECO:0007669"/>
    <property type="project" value="InterPro"/>
</dbReference>
<evidence type="ECO:0000256" key="6">
    <source>
        <dbReference type="ARBA" id="ARBA00023049"/>
    </source>
</evidence>
<evidence type="ECO:0000313" key="10">
    <source>
        <dbReference type="Proteomes" id="UP001165042"/>
    </source>
</evidence>
<keyword evidence="6" id="KW-0378">Hydrolase</keyword>
<dbReference type="AlphaFoldDB" id="A0A9W6QPS9"/>
<feature type="chain" id="PRO_5040995680" description="Extracellular small neutral protease" evidence="8">
    <location>
        <begin position="28"/>
        <end position="181"/>
    </location>
</feature>
<dbReference type="InterPro" id="IPR000013">
    <property type="entry name" value="Peptidase_M7"/>
</dbReference>
<dbReference type="GO" id="GO:0005576">
    <property type="term" value="C:extracellular region"/>
    <property type="evidence" value="ECO:0007669"/>
    <property type="project" value="InterPro"/>
</dbReference>
<dbReference type="InterPro" id="IPR024079">
    <property type="entry name" value="MetalloPept_cat_dom_sf"/>
</dbReference>
<accession>A0A9W6QPS9</accession>
<evidence type="ECO:0000313" key="9">
    <source>
        <dbReference type="EMBL" id="GLW92413.1"/>
    </source>
</evidence>
<gene>
    <name evidence="9" type="ORF">Aglo03_32290</name>
</gene>
<sequence>MSRTRFLAALLGALTLFALATPASATAAPQQTLVRTIYYDSSRAAELTATVDQAVQIWNAGVTSVKLVRGTGGITITTAQNGSAPGTASCVGCTRGQIYFYRNQITSSGASALRVVVHEFGHILSLNHPSDIGNCAKVMAGGRCTNAQPSTAELAAVQRFWTGRVAAPAPAPHEHTVSAAA</sequence>
<keyword evidence="6" id="KW-0482">Metalloprotease</keyword>
<comment type="similarity">
    <text evidence="2">Belongs to the peptidase M7 family.</text>
</comment>
<dbReference type="Proteomes" id="UP001165042">
    <property type="component" value="Unassembled WGS sequence"/>
</dbReference>
<dbReference type="GO" id="GO:0008270">
    <property type="term" value="F:zinc ion binding"/>
    <property type="evidence" value="ECO:0007669"/>
    <property type="project" value="InterPro"/>
</dbReference>
<dbReference type="Gene3D" id="3.40.390.10">
    <property type="entry name" value="Collagenase (Catalytic Domain)"/>
    <property type="match status" value="1"/>
</dbReference>
<keyword evidence="10" id="KW-1185">Reference proteome</keyword>
<dbReference type="RefSeq" id="WP_285610997.1">
    <property type="nucleotide sequence ID" value="NZ_BSSD01000004.1"/>
</dbReference>